<evidence type="ECO:0000256" key="2">
    <source>
        <dbReference type="ARBA" id="ARBA00022857"/>
    </source>
</evidence>
<keyword evidence="2" id="KW-0521">NADP</keyword>
<dbReference type="GO" id="GO:0016491">
    <property type="term" value="F:oxidoreductase activity"/>
    <property type="evidence" value="ECO:0007669"/>
    <property type="project" value="UniProtKB-KW"/>
</dbReference>
<dbReference type="PRINTS" id="PR00080">
    <property type="entry name" value="SDRFAMILY"/>
</dbReference>
<dbReference type="InterPro" id="IPR002347">
    <property type="entry name" value="SDR_fam"/>
</dbReference>
<evidence type="ECO:0000256" key="3">
    <source>
        <dbReference type="ARBA" id="ARBA00023002"/>
    </source>
</evidence>
<dbReference type="InterPro" id="IPR036291">
    <property type="entry name" value="NAD(P)-bd_dom_sf"/>
</dbReference>
<dbReference type="AlphaFoldDB" id="A7XDF1"/>
<sequence>MAEVQRYALVTGANKGIGFEICRQLAEKGITVILTARNEKRGIEAHQRLLKELNISKNHLVFHQLDVTDPASIAAVAVFIKSTFGKLDILVNNAGVSGVEMVGDVSVFNEYIEADFNALQALEAGAKEEPPFKPKANGEMIEKFEGAKDCVETNYYGPKRLTQALIPLLQLSPSPRIVNVSSSFGSLLLLWNEWAKGVLGDEDRLTEERVDEVVEVFLKDIKDGKLEENQWPPHFAAERVSKAALNAYTKIAAKKYPSFRINAICPGYAKTDITFHAGPLSVSEAAQVPVKLALLPDGGPSGCFLPRDKALALY</sequence>
<dbReference type="PANTHER" id="PTHR43490">
    <property type="entry name" value="(+)-NEOMENTHOL DEHYDROGENASE"/>
    <property type="match status" value="1"/>
</dbReference>
<dbReference type="SUPFAM" id="SSF51735">
    <property type="entry name" value="NAD(P)-binding Rossmann-fold domains"/>
    <property type="match status" value="1"/>
</dbReference>
<dbReference type="PANTHER" id="PTHR43490:SF98">
    <property type="entry name" value="OS02G0640600 PROTEIN"/>
    <property type="match status" value="1"/>
</dbReference>
<dbReference type="PRINTS" id="PR00081">
    <property type="entry name" value="GDHRDH"/>
</dbReference>
<evidence type="ECO:0000256" key="4">
    <source>
        <dbReference type="RuleBase" id="RU000363"/>
    </source>
</evidence>
<evidence type="ECO:0000313" key="5">
    <source>
        <dbReference type="EMBL" id="ABR15425.1"/>
    </source>
</evidence>
<dbReference type="Pfam" id="PF00106">
    <property type="entry name" value="adh_short"/>
    <property type="match status" value="1"/>
</dbReference>
<dbReference type="Gene3D" id="3.40.50.720">
    <property type="entry name" value="NAD(P)-binding Rossmann-like Domain"/>
    <property type="match status" value="1"/>
</dbReference>
<protein>
    <submittedName>
        <fullName evidence="5">(-)-isopiperitenone reductase</fullName>
    </submittedName>
</protein>
<organism evidence="5">
    <name type="scientific">Mentha canadensis</name>
    <name type="common">Canada mint</name>
    <dbReference type="NCBI Taxonomy" id="294733"/>
    <lineage>
        <taxon>Eukaryota</taxon>
        <taxon>Viridiplantae</taxon>
        <taxon>Streptophyta</taxon>
        <taxon>Embryophyta</taxon>
        <taxon>Tracheophyta</taxon>
        <taxon>Spermatophyta</taxon>
        <taxon>Magnoliopsida</taxon>
        <taxon>eudicotyledons</taxon>
        <taxon>Gunneridae</taxon>
        <taxon>Pentapetalae</taxon>
        <taxon>asterids</taxon>
        <taxon>lamiids</taxon>
        <taxon>Lamiales</taxon>
        <taxon>Lamiaceae</taxon>
        <taxon>Nepetoideae</taxon>
        <taxon>Mentheae</taxon>
        <taxon>Menthinae</taxon>
        <taxon>Mentha</taxon>
    </lineage>
</organism>
<proteinExistence type="evidence at transcript level"/>
<dbReference type="GO" id="GO:0016020">
    <property type="term" value="C:membrane"/>
    <property type="evidence" value="ECO:0007669"/>
    <property type="project" value="TreeGrafter"/>
</dbReference>
<evidence type="ECO:0000256" key="1">
    <source>
        <dbReference type="ARBA" id="ARBA00006484"/>
    </source>
</evidence>
<dbReference type="EMBL" id="EF426466">
    <property type="protein sequence ID" value="ABR15425.1"/>
    <property type="molecule type" value="mRNA"/>
</dbReference>
<reference evidence="5" key="1">
    <citation type="submission" date="2007-02" db="EMBL/GenBank/DDBJ databases">
        <title>Isolation of full length genes of the menthol biosynthetic pathway from Mentha arvensis L.</title>
        <authorList>
            <person name="Gupta S."/>
            <person name="Gupta M.K."/>
            <person name="Shasany A.K."/>
            <person name="Khanuja S.P.S."/>
        </authorList>
    </citation>
    <scope>NUCLEOTIDE SEQUENCE</scope>
</reference>
<accession>A7XDF1</accession>
<name>A7XDF1_9LAMI</name>
<keyword evidence="3" id="KW-0560">Oxidoreductase</keyword>
<comment type="similarity">
    <text evidence="1 4">Belongs to the short-chain dehydrogenases/reductases (SDR) family.</text>
</comment>